<evidence type="ECO:0000313" key="1">
    <source>
        <dbReference type="EMBL" id="KKK95316.1"/>
    </source>
</evidence>
<gene>
    <name evidence="1" type="ORF">LCGC14_2674040</name>
</gene>
<protein>
    <submittedName>
        <fullName evidence="1">Uncharacterized protein</fullName>
    </submittedName>
</protein>
<comment type="caution">
    <text evidence="1">The sequence shown here is derived from an EMBL/GenBank/DDBJ whole genome shotgun (WGS) entry which is preliminary data.</text>
</comment>
<sequence length="39" mass="4421">MADDTKEVKDAYDDATKDAEKDIDEINEKFDNVLEGECP</sequence>
<dbReference type="EMBL" id="LAZR01046965">
    <property type="protein sequence ID" value="KKK95316.1"/>
    <property type="molecule type" value="Genomic_DNA"/>
</dbReference>
<reference evidence="1" key="1">
    <citation type="journal article" date="2015" name="Nature">
        <title>Complex archaea that bridge the gap between prokaryotes and eukaryotes.</title>
        <authorList>
            <person name="Spang A."/>
            <person name="Saw J.H."/>
            <person name="Jorgensen S.L."/>
            <person name="Zaremba-Niedzwiedzka K."/>
            <person name="Martijn J."/>
            <person name="Lind A.E."/>
            <person name="van Eijk R."/>
            <person name="Schleper C."/>
            <person name="Guy L."/>
            <person name="Ettema T.J."/>
        </authorList>
    </citation>
    <scope>NUCLEOTIDE SEQUENCE</scope>
</reference>
<name>A0A0F9CF42_9ZZZZ</name>
<organism evidence="1">
    <name type="scientific">marine sediment metagenome</name>
    <dbReference type="NCBI Taxonomy" id="412755"/>
    <lineage>
        <taxon>unclassified sequences</taxon>
        <taxon>metagenomes</taxon>
        <taxon>ecological metagenomes</taxon>
    </lineage>
</organism>
<proteinExistence type="predicted"/>
<accession>A0A0F9CF42</accession>
<dbReference type="AlphaFoldDB" id="A0A0F9CF42"/>